<feature type="binding site" evidence="9">
    <location>
        <position position="201"/>
    </location>
    <ligand>
        <name>substrate</name>
    </ligand>
</feature>
<comment type="pathway">
    <text evidence="1 9">Amino-acid biosynthesis; L-arginine biosynthesis; N(2)-acetyl-L-ornithine from L-glutamate: step 2/4.</text>
</comment>
<keyword evidence="2 9" id="KW-0055">Arginine biosynthesis</keyword>
<feature type="binding site" evidence="9">
    <location>
        <position position="96"/>
    </location>
    <ligand>
        <name>substrate</name>
    </ligand>
</feature>
<keyword evidence="12" id="KW-1185">Reference proteome</keyword>
<organism evidence="11 12">
    <name type="scientific">Parasphingorhabdus halotolerans</name>
    <dbReference type="NCBI Taxonomy" id="2725558"/>
    <lineage>
        <taxon>Bacteria</taxon>
        <taxon>Pseudomonadati</taxon>
        <taxon>Pseudomonadota</taxon>
        <taxon>Alphaproteobacteria</taxon>
        <taxon>Sphingomonadales</taxon>
        <taxon>Sphingomonadaceae</taxon>
        <taxon>Parasphingorhabdus</taxon>
    </lineage>
</organism>
<dbReference type="FunFam" id="3.40.1160.10:FF:000004">
    <property type="entry name" value="Acetylglutamate kinase"/>
    <property type="match status" value="1"/>
</dbReference>
<proteinExistence type="inferred from homology"/>
<dbReference type="EC" id="2.7.2.8" evidence="9"/>
<dbReference type="InterPro" id="IPR037528">
    <property type="entry name" value="ArgB"/>
</dbReference>
<dbReference type="InterPro" id="IPR041727">
    <property type="entry name" value="NAGK-C"/>
</dbReference>
<keyword evidence="5 9" id="KW-0547">Nucleotide-binding</keyword>
<protein>
    <recommendedName>
        <fullName evidence="9">Acetylglutamate kinase</fullName>
        <ecNumber evidence="9">2.7.2.8</ecNumber>
    </recommendedName>
    <alternativeName>
        <fullName evidence="9">N-acetyl-L-glutamate 5-phosphotransferase</fullName>
    </alternativeName>
    <alternativeName>
        <fullName evidence="9">NAG kinase</fullName>
        <shortName evidence="9">NAGK</shortName>
    </alternativeName>
</protein>
<dbReference type="GO" id="GO:0042450">
    <property type="term" value="P:L-arginine biosynthetic process via ornithine"/>
    <property type="evidence" value="ECO:0007669"/>
    <property type="project" value="UniProtKB-UniRule"/>
</dbReference>
<keyword evidence="3 9" id="KW-0028">Amino-acid biosynthesis</keyword>
<dbReference type="KEGG" id="phao:HF685_15270"/>
<dbReference type="UniPathway" id="UPA00068">
    <property type="reaction ID" value="UER00107"/>
</dbReference>
<feature type="site" description="Transition state stabilizer" evidence="9">
    <location>
        <position position="39"/>
    </location>
</feature>
<evidence type="ECO:0000256" key="4">
    <source>
        <dbReference type="ARBA" id="ARBA00022679"/>
    </source>
</evidence>
<keyword evidence="6 9" id="KW-0418">Kinase</keyword>
<dbReference type="SUPFAM" id="SSF53633">
    <property type="entry name" value="Carbamate kinase-like"/>
    <property type="match status" value="1"/>
</dbReference>
<comment type="function">
    <text evidence="9">Catalyzes the ATP-dependent phosphorylation of N-acetyl-L-glutamate.</text>
</comment>
<evidence type="ECO:0000256" key="8">
    <source>
        <dbReference type="ARBA" id="ARBA00048141"/>
    </source>
</evidence>
<dbReference type="PIRSF" id="PIRSF000728">
    <property type="entry name" value="NAGK"/>
    <property type="match status" value="1"/>
</dbReference>
<comment type="subcellular location">
    <subcellularLocation>
        <location evidence="9">Cytoplasm</location>
    </subcellularLocation>
</comment>
<dbReference type="InterPro" id="IPR001048">
    <property type="entry name" value="Asp/Glu/Uridylate_kinase"/>
</dbReference>
<evidence type="ECO:0000259" key="10">
    <source>
        <dbReference type="Pfam" id="PF00696"/>
    </source>
</evidence>
<dbReference type="GO" id="GO:0005737">
    <property type="term" value="C:cytoplasm"/>
    <property type="evidence" value="ECO:0007669"/>
    <property type="project" value="UniProtKB-SubCell"/>
</dbReference>
<dbReference type="NCBIfam" id="TIGR00761">
    <property type="entry name" value="argB"/>
    <property type="match status" value="1"/>
</dbReference>
<evidence type="ECO:0000256" key="6">
    <source>
        <dbReference type="ARBA" id="ARBA00022777"/>
    </source>
</evidence>
<feature type="site" description="Transition state stabilizer" evidence="9">
    <location>
        <position position="261"/>
    </location>
</feature>
<comment type="catalytic activity">
    <reaction evidence="8 9">
        <text>N-acetyl-L-glutamate + ATP = N-acetyl-L-glutamyl 5-phosphate + ADP</text>
        <dbReference type="Rhea" id="RHEA:14629"/>
        <dbReference type="ChEBI" id="CHEBI:30616"/>
        <dbReference type="ChEBI" id="CHEBI:44337"/>
        <dbReference type="ChEBI" id="CHEBI:57936"/>
        <dbReference type="ChEBI" id="CHEBI:456216"/>
        <dbReference type="EC" id="2.7.2.8"/>
    </reaction>
</comment>
<dbReference type="HAMAP" id="MF_00082">
    <property type="entry name" value="ArgB"/>
    <property type="match status" value="1"/>
</dbReference>
<evidence type="ECO:0000256" key="7">
    <source>
        <dbReference type="ARBA" id="ARBA00022840"/>
    </source>
</evidence>
<name>A0A6H2DQ39_9SPHN</name>
<evidence type="ECO:0000256" key="5">
    <source>
        <dbReference type="ARBA" id="ARBA00022741"/>
    </source>
</evidence>
<dbReference type="Gene3D" id="3.40.1160.10">
    <property type="entry name" value="Acetylglutamate kinase-like"/>
    <property type="match status" value="1"/>
</dbReference>
<evidence type="ECO:0000256" key="9">
    <source>
        <dbReference type="HAMAP-Rule" id="MF_00082"/>
    </source>
</evidence>
<sequence length="309" mass="32339">MTDQTENHAPDPAMLAKAETLTEALPYLQRYAGQTFVVKYGGHAMGDPALARNFAEDIVLLKQVGINPVVVHGGGPQIGAMLARVGVESEFVDGLRVTTKETAEIAEMVLSGAINKELVSWIERAGGSAIGISGKDGGFVKAVKLRRTARDPDSNIERIIDLGFVGEPKKVDRTIIDTISDAGMIPVIAPIGVGEDGHTYNINADTMAGAVASALRAARLFLLTDVAGVLDKSGALLTDLDPTKIAALAKDGTISGGMIPKLETCVKAVMGGVDAAVVLDGRIPHAMLLEIFTSKGAGTLIKDDFEPVE</sequence>
<keyword evidence="9" id="KW-0963">Cytoplasm</keyword>
<evidence type="ECO:0000256" key="1">
    <source>
        <dbReference type="ARBA" id="ARBA00004828"/>
    </source>
</evidence>
<dbReference type="InterPro" id="IPR036393">
    <property type="entry name" value="AceGlu_kinase-like_sf"/>
</dbReference>
<dbReference type="PANTHER" id="PTHR23342:SF0">
    <property type="entry name" value="N-ACETYLGLUTAMATE SYNTHASE, MITOCHONDRIAL"/>
    <property type="match status" value="1"/>
</dbReference>
<dbReference type="GO" id="GO:0005524">
    <property type="term" value="F:ATP binding"/>
    <property type="evidence" value="ECO:0007669"/>
    <property type="project" value="UniProtKB-UniRule"/>
</dbReference>
<gene>
    <name evidence="9 11" type="primary">argB</name>
    <name evidence="11" type="ORF">HF685_15270</name>
</gene>
<dbReference type="CDD" id="cd04250">
    <property type="entry name" value="AAK_NAGK-C"/>
    <property type="match status" value="1"/>
</dbReference>
<keyword evidence="4 9" id="KW-0808">Transferase</keyword>
<dbReference type="Pfam" id="PF00696">
    <property type="entry name" value="AA_kinase"/>
    <property type="match status" value="1"/>
</dbReference>
<feature type="binding site" evidence="9">
    <location>
        <begin position="74"/>
        <end position="75"/>
    </location>
    <ligand>
        <name>substrate</name>
    </ligand>
</feature>
<evidence type="ECO:0000256" key="3">
    <source>
        <dbReference type="ARBA" id="ARBA00022605"/>
    </source>
</evidence>
<dbReference type="AlphaFoldDB" id="A0A6H2DQ39"/>
<dbReference type="InterPro" id="IPR004662">
    <property type="entry name" value="AcgluKinase_fam"/>
</dbReference>
<evidence type="ECO:0000256" key="2">
    <source>
        <dbReference type="ARBA" id="ARBA00022571"/>
    </source>
</evidence>
<keyword evidence="7 9" id="KW-0067">ATP-binding</keyword>
<dbReference type="InterPro" id="IPR001057">
    <property type="entry name" value="Glu/AcGlu_kinase"/>
</dbReference>
<dbReference type="PRINTS" id="PR00474">
    <property type="entry name" value="GLU5KINASE"/>
</dbReference>
<accession>A0A6H2DQ39</accession>
<comment type="similarity">
    <text evidence="9">Belongs to the acetylglutamate kinase family. ArgB subfamily.</text>
</comment>
<dbReference type="GO" id="GO:0003991">
    <property type="term" value="F:acetylglutamate kinase activity"/>
    <property type="evidence" value="ECO:0007669"/>
    <property type="project" value="UniProtKB-UniRule"/>
</dbReference>
<feature type="domain" description="Aspartate/glutamate/uridylate kinase" evidence="10">
    <location>
        <begin position="35"/>
        <end position="279"/>
    </location>
</feature>
<dbReference type="PANTHER" id="PTHR23342">
    <property type="entry name" value="N-ACETYLGLUTAMATE SYNTHASE"/>
    <property type="match status" value="1"/>
</dbReference>
<reference evidence="11 12" key="1">
    <citation type="submission" date="2020-04" db="EMBL/GenBank/DDBJ databases">
        <title>Genome sequence for Sphingorhabdus sp. strain M1.</title>
        <authorList>
            <person name="Park S.-J."/>
        </authorList>
    </citation>
    <scope>NUCLEOTIDE SEQUENCE [LARGE SCALE GENOMIC DNA]</scope>
    <source>
        <strain evidence="11 12">JK6</strain>
    </source>
</reference>
<dbReference type="RefSeq" id="WP_168820790.1">
    <property type="nucleotide sequence ID" value="NZ_CP051217.1"/>
</dbReference>
<dbReference type="Proteomes" id="UP000501600">
    <property type="component" value="Chromosome"/>
</dbReference>
<evidence type="ECO:0000313" key="12">
    <source>
        <dbReference type="Proteomes" id="UP000501600"/>
    </source>
</evidence>
<dbReference type="EMBL" id="CP051217">
    <property type="protein sequence ID" value="QJB70454.1"/>
    <property type="molecule type" value="Genomic_DNA"/>
</dbReference>
<evidence type="ECO:0000313" key="11">
    <source>
        <dbReference type="EMBL" id="QJB70454.1"/>
    </source>
</evidence>